<organism evidence="1 2">
    <name type="scientific">Rhodopseudomonas palustris</name>
    <dbReference type="NCBI Taxonomy" id="1076"/>
    <lineage>
        <taxon>Bacteria</taxon>
        <taxon>Pseudomonadati</taxon>
        <taxon>Pseudomonadota</taxon>
        <taxon>Alphaproteobacteria</taxon>
        <taxon>Hyphomicrobiales</taxon>
        <taxon>Nitrobacteraceae</taxon>
        <taxon>Rhodopseudomonas</taxon>
    </lineage>
</organism>
<name>A0AAX3E449_RHOPL</name>
<evidence type="ECO:0000313" key="2">
    <source>
        <dbReference type="Proteomes" id="UP001163166"/>
    </source>
</evidence>
<dbReference type="AlphaFoldDB" id="A0AAX3E449"/>
<protein>
    <submittedName>
        <fullName evidence="1">Uncharacterized protein</fullName>
    </submittedName>
</protein>
<dbReference type="RefSeq" id="WP_264076459.1">
    <property type="nucleotide sequence ID" value="NZ_CP076676.1"/>
</dbReference>
<accession>A0AAX3E449</accession>
<dbReference type="EMBL" id="CP076676">
    <property type="protein sequence ID" value="UYO41817.1"/>
    <property type="molecule type" value="Genomic_DNA"/>
</dbReference>
<dbReference type="Proteomes" id="UP001163166">
    <property type="component" value="Chromosome"/>
</dbReference>
<proteinExistence type="predicted"/>
<gene>
    <name evidence="1" type="ORF">KQX62_11205</name>
</gene>
<evidence type="ECO:0000313" key="1">
    <source>
        <dbReference type="EMBL" id="UYO41817.1"/>
    </source>
</evidence>
<sequence length="302" mass="34393">MDDPIRMSLDQAAETLFSAARELPQGDDVVWEGRRIIWKEPNTWVPAVTAWLAPDFRADAMRRLRPGKVREICWDDHDWLAVLGRCVKGSFECLTDSLADALLGSVVRTYHGCRTDDAGSYFRDGLLVHNRDRLKARAAAIIDAHPELHYMKDRLDRAIAELGNEIDHGKAYVVVSDEALLDYSAHYLIHGSEWIMSLFHEDGRSILRSIGAPTLIEIDLPLAVTHSLDRRAFAEDMLQEWTRLACNGREWVAPINHTFFLWRDVPPECVVGHTHPAAITNPHDQMRPYRSPVTTCKHCVKR</sequence>
<reference evidence="1" key="1">
    <citation type="journal article" date="2022" name="Biol. Control">
        <title>In silico genomic analysis of Rhodopseudomonas palustris strains revealed potential biocontrol agents and crop yield enhancers.</title>
        <authorList>
            <person name="Surachat K."/>
            <person name="Kantachote D."/>
            <person name="Deachamag P."/>
            <person name="Wonglapsuwan M."/>
        </authorList>
    </citation>
    <scope>NUCLEOTIDE SEQUENCE</scope>
    <source>
        <strain evidence="1">TLS06</strain>
    </source>
</reference>